<dbReference type="InterPro" id="IPR036451">
    <property type="entry name" value="CblAdoTrfase-like_sf"/>
</dbReference>
<dbReference type="NCBIfam" id="TIGR00636">
    <property type="entry name" value="PduO_Nterm"/>
    <property type="match status" value="1"/>
</dbReference>
<evidence type="ECO:0000256" key="2">
    <source>
        <dbReference type="ARBA" id="ARBA00022741"/>
    </source>
</evidence>
<dbReference type="EMBL" id="JBHTLQ010000018">
    <property type="protein sequence ID" value="MFD1190898.1"/>
    <property type="molecule type" value="Genomic_DNA"/>
</dbReference>
<comment type="caution">
    <text evidence="6">The sequence shown here is derived from an EMBL/GenBank/DDBJ whole genome shotgun (WGS) entry which is preliminary data.</text>
</comment>
<accession>A0ABW3T1T4</accession>
<evidence type="ECO:0000313" key="7">
    <source>
        <dbReference type="Proteomes" id="UP001597216"/>
    </source>
</evidence>
<reference evidence="7" key="1">
    <citation type="journal article" date="2019" name="Int. J. Syst. Evol. Microbiol.">
        <title>The Global Catalogue of Microorganisms (GCM) 10K type strain sequencing project: providing services to taxonomists for standard genome sequencing and annotation.</title>
        <authorList>
            <consortium name="The Broad Institute Genomics Platform"/>
            <consortium name="The Broad Institute Genome Sequencing Center for Infectious Disease"/>
            <person name="Wu L."/>
            <person name="Ma J."/>
        </authorList>
    </citation>
    <scope>NUCLEOTIDE SEQUENCE [LARGE SCALE GENOMIC DNA]</scope>
    <source>
        <strain evidence="7">CCUG 55074</strain>
    </source>
</reference>
<dbReference type="InterPro" id="IPR016030">
    <property type="entry name" value="CblAdoTrfase-like"/>
</dbReference>
<dbReference type="GO" id="GO:0008817">
    <property type="term" value="F:corrinoid adenosyltransferase activity"/>
    <property type="evidence" value="ECO:0007669"/>
    <property type="project" value="UniProtKB-EC"/>
</dbReference>
<name>A0ABW3T1T4_9CAUL</name>
<feature type="domain" description="Cobalamin adenosyltransferase-like" evidence="5">
    <location>
        <begin position="7"/>
        <end position="174"/>
    </location>
</feature>
<dbReference type="PANTHER" id="PTHR12213:SF0">
    <property type="entry name" value="CORRINOID ADENOSYLTRANSFERASE MMAB"/>
    <property type="match status" value="1"/>
</dbReference>
<comment type="pathway">
    <text evidence="4">Cofactor biosynthesis; adenosylcobalamin biosynthesis; adenosylcobalamin from cob(II)yrinate a,c-diamide: step 2/7.</text>
</comment>
<proteinExistence type="inferred from homology"/>
<keyword evidence="2 4" id="KW-0547">Nucleotide-binding</keyword>
<keyword evidence="1 4" id="KW-0808">Transferase</keyword>
<evidence type="ECO:0000259" key="5">
    <source>
        <dbReference type="Pfam" id="PF01923"/>
    </source>
</evidence>
<dbReference type="InterPro" id="IPR029499">
    <property type="entry name" value="PduO-typ"/>
</dbReference>
<keyword evidence="7" id="KW-1185">Reference proteome</keyword>
<dbReference type="Proteomes" id="UP001597216">
    <property type="component" value="Unassembled WGS sequence"/>
</dbReference>
<dbReference type="RefSeq" id="WP_374346123.1">
    <property type="nucleotide sequence ID" value="NZ_JBHTLQ010000018.1"/>
</dbReference>
<dbReference type="Gene3D" id="1.20.1200.10">
    <property type="entry name" value="Cobalamin adenosyltransferase-like"/>
    <property type="match status" value="1"/>
</dbReference>
<comment type="catalytic activity">
    <reaction evidence="4">
        <text>2 cob(II)alamin + reduced [electron-transfer flavoprotein] + 2 ATP = 2 adenosylcob(III)alamin + 2 triphosphate + oxidized [electron-transfer flavoprotein] + 3 H(+)</text>
        <dbReference type="Rhea" id="RHEA:28671"/>
        <dbReference type="Rhea" id="RHEA-COMP:10685"/>
        <dbReference type="Rhea" id="RHEA-COMP:10686"/>
        <dbReference type="ChEBI" id="CHEBI:15378"/>
        <dbReference type="ChEBI" id="CHEBI:16304"/>
        <dbReference type="ChEBI" id="CHEBI:18036"/>
        <dbReference type="ChEBI" id="CHEBI:18408"/>
        <dbReference type="ChEBI" id="CHEBI:30616"/>
        <dbReference type="ChEBI" id="CHEBI:57692"/>
        <dbReference type="ChEBI" id="CHEBI:58307"/>
        <dbReference type="EC" id="2.5.1.17"/>
    </reaction>
</comment>
<organism evidence="6 7">
    <name type="scientific">Phenylobacterium conjunctum</name>
    <dbReference type="NCBI Taxonomy" id="1298959"/>
    <lineage>
        <taxon>Bacteria</taxon>
        <taxon>Pseudomonadati</taxon>
        <taxon>Pseudomonadota</taxon>
        <taxon>Alphaproteobacteria</taxon>
        <taxon>Caulobacterales</taxon>
        <taxon>Caulobacteraceae</taxon>
        <taxon>Phenylobacterium</taxon>
    </lineage>
</organism>
<gene>
    <name evidence="6" type="ORF">ACFQ27_09935</name>
</gene>
<evidence type="ECO:0000256" key="4">
    <source>
        <dbReference type="RuleBase" id="RU366026"/>
    </source>
</evidence>
<protein>
    <recommendedName>
        <fullName evidence="4">Corrinoid adenosyltransferase</fullName>
        <ecNumber evidence="4">2.5.1.17</ecNumber>
    </recommendedName>
    <alternativeName>
        <fullName evidence="4">Cob(II)alamin adenosyltransferase</fullName>
    </alternativeName>
    <alternativeName>
        <fullName evidence="4">Cob(II)yrinic acid a,c-diamide adenosyltransferase</fullName>
    </alternativeName>
    <alternativeName>
        <fullName evidence="4">Cobinamide/cobalamin adenosyltransferase</fullName>
    </alternativeName>
</protein>
<evidence type="ECO:0000256" key="3">
    <source>
        <dbReference type="ARBA" id="ARBA00022840"/>
    </source>
</evidence>
<dbReference type="PANTHER" id="PTHR12213">
    <property type="entry name" value="CORRINOID ADENOSYLTRANSFERASE"/>
    <property type="match status" value="1"/>
</dbReference>
<sequence length="190" mass="19838">MVTLNRIYTRTGDAGMTRLATGAEVSKSDARVATYGEVDEANACLGLARLHTAGQPLDAMLARIQNELFDLGADLATPAKPDEAEGSVLRILDSQVARLEAEIDALNAALPPLQSFVLPGGTPAAAALHLARTVARRAERAAVALAASGEPVSAPALRYLNRLSDFLFVAARTANDGGAAEVFWKSGATR</sequence>
<keyword evidence="4" id="KW-0169">Cobalamin biosynthesis</keyword>
<dbReference type="Pfam" id="PF01923">
    <property type="entry name" value="Cob_adeno_trans"/>
    <property type="match status" value="1"/>
</dbReference>
<comment type="similarity">
    <text evidence="4">Belongs to the Cob(I)alamin adenosyltransferase family.</text>
</comment>
<dbReference type="EC" id="2.5.1.17" evidence="4"/>
<evidence type="ECO:0000256" key="1">
    <source>
        <dbReference type="ARBA" id="ARBA00022679"/>
    </source>
</evidence>
<comment type="catalytic activity">
    <reaction evidence="4">
        <text>2 cob(II)yrinate a,c diamide + reduced [electron-transfer flavoprotein] + 2 ATP = 2 adenosylcob(III)yrinate a,c-diamide + 2 triphosphate + oxidized [electron-transfer flavoprotein] + 3 H(+)</text>
        <dbReference type="Rhea" id="RHEA:11528"/>
        <dbReference type="Rhea" id="RHEA-COMP:10685"/>
        <dbReference type="Rhea" id="RHEA-COMP:10686"/>
        <dbReference type="ChEBI" id="CHEBI:15378"/>
        <dbReference type="ChEBI" id="CHEBI:18036"/>
        <dbReference type="ChEBI" id="CHEBI:30616"/>
        <dbReference type="ChEBI" id="CHEBI:57692"/>
        <dbReference type="ChEBI" id="CHEBI:58307"/>
        <dbReference type="ChEBI" id="CHEBI:58503"/>
        <dbReference type="ChEBI" id="CHEBI:58537"/>
        <dbReference type="EC" id="2.5.1.17"/>
    </reaction>
</comment>
<keyword evidence="3 4" id="KW-0067">ATP-binding</keyword>
<dbReference type="SUPFAM" id="SSF89028">
    <property type="entry name" value="Cobalamin adenosyltransferase-like"/>
    <property type="match status" value="1"/>
</dbReference>
<evidence type="ECO:0000313" key="6">
    <source>
        <dbReference type="EMBL" id="MFD1190898.1"/>
    </source>
</evidence>